<reference evidence="3 4" key="1">
    <citation type="submission" date="2017-12" db="EMBL/GenBank/DDBJ databases">
        <title>Draft Genome sequences of multiple microbial strains isolated from spacecraft associated surfaces.</title>
        <authorList>
            <person name="Seuylemezian A."/>
            <person name="Vaishampayan P."/>
            <person name="Venkateswaran K."/>
        </authorList>
    </citation>
    <scope>NUCLEOTIDE SEQUENCE [LARGE SCALE GENOMIC DNA]</scope>
    <source>
        <strain evidence="3 4">2P01AA</strain>
    </source>
</reference>
<dbReference type="PIRSF" id="PIRSF020979">
    <property type="entry name" value="UCP020979"/>
    <property type="match status" value="1"/>
</dbReference>
<sequence length="383" mass="42934">MAIINKDKANELILKQGFSGSYQSEQVTFLLKRTHIEPTDTIEKERLIQSGEKHYSQMISLESAPTERHLQLFEQAMQQGQQRLAQEVQQLAQSLVAQFKEPIVLVSFVRAGVPLGVLLYHAIQDLGCDCVHYGISIIRDRGIDFAALETIIAKHGHESIVFVDGWTGKGAIRQELQRSLGDDVRFAGRPLPLVVLSDIAGCAWLAASGDDWLIPSGILGSTISGLISRSICEGETLSAEEINAENIDQWHRCIEYSHLKEFDISQQFIQRINQIRTQLNPQPNAVWAETQQQAQQDQSQQVVQKLAQEYDIQNINRIKPSIAEATRAILRRVPDLVLLRDADDADTRLLRYLTQVTETPVQVVGDQIAPYRAITLIQKLGKG</sequence>
<feature type="domain" description="PELOTA RNA-binding" evidence="2">
    <location>
        <begin position="298"/>
        <end position="379"/>
    </location>
</feature>
<dbReference type="EMBL" id="PISJ01000010">
    <property type="protein sequence ID" value="PKF34733.1"/>
    <property type="molecule type" value="Genomic_DNA"/>
</dbReference>
<comment type="caution">
    <text evidence="3">The sequence shown here is derived from an EMBL/GenBank/DDBJ whole genome shotgun (WGS) entry which is preliminary data.</text>
</comment>
<evidence type="ECO:0000259" key="2">
    <source>
        <dbReference type="Pfam" id="PF15608"/>
    </source>
</evidence>
<evidence type="ECO:0000313" key="3">
    <source>
        <dbReference type="EMBL" id="PKF34733.1"/>
    </source>
</evidence>
<dbReference type="Proteomes" id="UP000233553">
    <property type="component" value="Unassembled WGS sequence"/>
</dbReference>
<protein>
    <submittedName>
        <fullName evidence="3">Uncharacterized protein</fullName>
    </submittedName>
</protein>
<dbReference type="InterPro" id="IPR028157">
    <property type="entry name" value="PELOTA_dom"/>
</dbReference>
<dbReference type="InterPro" id="IPR048336">
    <property type="entry name" value="StiP-like"/>
</dbReference>
<dbReference type="InterPro" id="IPR011215">
    <property type="entry name" value="StiP_N"/>
</dbReference>
<dbReference type="Pfam" id="PF15608">
    <property type="entry name" value="PELOTA_1"/>
    <property type="match status" value="1"/>
</dbReference>
<evidence type="ECO:0000313" key="4">
    <source>
        <dbReference type="Proteomes" id="UP000233553"/>
    </source>
</evidence>
<evidence type="ECO:0000259" key="1">
    <source>
        <dbReference type="Pfam" id="PF11202"/>
    </source>
</evidence>
<dbReference type="Pfam" id="PF11202">
    <property type="entry name" value="StiP"/>
    <property type="match status" value="1"/>
</dbReference>
<organism evidence="3 4">
    <name type="scientific">Acinetobacter proteolyticus</name>
    <dbReference type="NCBI Taxonomy" id="1776741"/>
    <lineage>
        <taxon>Bacteria</taxon>
        <taxon>Pseudomonadati</taxon>
        <taxon>Pseudomonadota</taxon>
        <taxon>Gammaproteobacteria</taxon>
        <taxon>Moraxellales</taxon>
        <taxon>Moraxellaceae</taxon>
        <taxon>Acinetobacter</taxon>
    </lineage>
</organism>
<proteinExistence type="predicted"/>
<feature type="domain" description="Cysteine protease StiP N-terminal" evidence="1">
    <location>
        <begin position="20"/>
        <end position="272"/>
    </location>
</feature>
<dbReference type="RefSeq" id="WP_101235952.1">
    <property type="nucleotide sequence ID" value="NZ_PISJ01000010.1"/>
</dbReference>
<dbReference type="AlphaFoldDB" id="A0A2N0WH61"/>
<name>A0A2N0WH61_9GAMM</name>
<accession>A0A2N0WH61</accession>
<gene>
    <name evidence="3" type="ORF">CW311_06085</name>
</gene>